<dbReference type="PANTHER" id="PTHR21445">
    <property type="entry name" value="ENDONUCLEASE IV ENDODEOXYRIBONUCLEASE IV"/>
    <property type="match status" value="1"/>
</dbReference>
<organism evidence="9 10">
    <name type="scientific">Mycobacterium malmoense</name>
    <dbReference type="NCBI Taxonomy" id="1780"/>
    <lineage>
        <taxon>Bacteria</taxon>
        <taxon>Bacillati</taxon>
        <taxon>Actinomycetota</taxon>
        <taxon>Actinomycetes</taxon>
        <taxon>Mycobacteriales</taxon>
        <taxon>Mycobacteriaceae</taxon>
        <taxon>Mycobacterium</taxon>
    </lineage>
</organism>
<dbReference type="Gene3D" id="3.20.20.150">
    <property type="entry name" value="Divalent-metal-dependent TIM barrel enzymes"/>
    <property type="match status" value="1"/>
</dbReference>
<comment type="caution">
    <text evidence="9">The sequence shown here is derived from an EMBL/GenBank/DDBJ whole genome shotgun (WGS) entry which is preliminary data.</text>
</comment>
<evidence type="ECO:0000256" key="5">
    <source>
        <dbReference type="ARBA" id="ARBA00022801"/>
    </source>
</evidence>
<keyword evidence="10" id="KW-1185">Reference proteome</keyword>
<evidence type="ECO:0000256" key="3">
    <source>
        <dbReference type="ARBA" id="ARBA00022723"/>
    </source>
</evidence>
<protein>
    <submittedName>
        <fullName evidence="9">Deoxyribonuclease IV</fullName>
    </submittedName>
</protein>
<evidence type="ECO:0000256" key="7">
    <source>
        <dbReference type="ARBA" id="ARBA00023204"/>
    </source>
</evidence>
<accession>A0ABX3SZ91</accession>
<dbReference type="NCBIfam" id="NF002198">
    <property type="entry name" value="PRK01060.1-3"/>
    <property type="match status" value="1"/>
</dbReference>
<dbReference type="InterPro" id="IPR036237">
    <property type="entry name" value="Xyl_isomerase-like_sf"/>
</dbReference>
<keyword evidence="6" id="KW-0862">Zinc</keyword>
<evidence type="ECO:0000256" key="1">
    <source>
        <dbReference type="ARBA" id="ARBA00001947"/>
    </source>
</evidence>
<dbReference type="Pfam" id="PF01261">
    <property type="entry name" value="AP_endonuc_2"/>
    <property type="match status" value="1"/>
</dbReference>
<gene>
    <name evidence="9" type="ORF">BST29_02550</name>
</gene>
<keyword evidence="7" id="KW-0234">DNA repair</keyword>
<dbReference type="PROSITE" id="PS00730">
    <property type="entry name" value="AP_NUCLEASE_F2_2"/>
    <property type="match status" value="1"/>
</dbReference>
<evidence type="ECO:0000313" key="10">
    <source>
        <dbReference type="Proteomes" id="UP000243140"/>
    </source>
</evidence>
<keyword evidence="4" id="KW-0227">DNA damage</keyword>
<feature type="domain" description="Xylose isomerase-like TIM barrel" evidence="8">
    <location>
        <begin position="14"/>
        <end position="247"/>
    </location>
</feature>
<comment type="similarity">
    <text evidence="2">Belongs to the AP endonuclease 2 family.</text>
</comment>
<evidence type="ECO:0000313" key="9">
    <source>
        <dbReference type="EMBL" id="ORA85086.1"/>
    </source>
</evidence>
<dbReference type="PROSITE" id="PS00729">
    <property type="entry name" value="AP_NUCLEASE_F2_1"/>
    <property type="match status" value="1"/>
</dbReference>
<dbReference type="RefSeq" id="WP_071509433.1">
    <property type="nucleotide sequence ID" value="NZ_CP060015.1"/>
</dbReference>
<dbReference type="PROSITE" id="PS00731">
    <property type="entry name" value="AP_NUCLEASE_F2_3"/>
    <property type="match status" value="1"/>
</dbReference>
<proteinExistence type="inferred from homology"/>
<dbReference type="SUPFAM" id="SSF51658">
    <property type="entry name" value="Xylose isomerase-like"/>
    <property type="match status" value="1"/>
</dbReference>
<dbReference type="SMART" id="SM00518">
    <property type="entry name" value="AP2Ec"/>
    <property type="match status" value="1"/>
</dbReference>
<keyword evidence="3" id="KW-0479">Metal-binding</keyword>
<sequence>MLIGSHVRNDDPLAAAQADGADVVQFFLGNPQSWKKPKPRDDAETLKASTIPLYVHAPYLINVASANNRIRIPSRKILQDTCDAASAINATAVIVHGGHADDNDMEAGFERWVKALDYLNTDVQVYLENTAGGDHAMARHFDTIGRLWDRIGDTGIGFCLDTCHTWAAGEALVDAVDRIKAITGRVDLVHCNDSKDEAGSGRDRHANLGSGQIDTELLVAAVKAADAPVICETADEGRKDDIAFLREKTSG</sequence>
<comment type="cofactor">
    <cofactor evidence="1">
        <name>Zn(2+)</name>
        <dbReference type="ChEBI" id="CHEBI:29105"/>
    </cofactor>
</comment>
<evidence type="ECO:0000256" key="4">
    <source>
        <dbReference type="ARBA" id="ARBA00022763"/>
    </source>
</evidence>
<evidence type="ECO:0000256" key="2">
    <source>
        <dbReference type="ARBA" id="ARBA00005340"/>
    </source>
</evidence>
<keyword evidence="5" id="KW-0378">Hydrolase</keyword>
<dbReference type="InterPro" id="IPR013022">
    <property type="entry name" value="Xyl_isomerase-like_TIM-brl"/>
</dbReference>
<evidence type="ECO:0000256" key="6">
    <source>
        <dbReference type="ARBA" id="ARBA00022833"/>
    </source>
</evidence>
<dbReference type="PANTHER" id="PTHR21445:SF0">
    <property type="entry name" value="APURINIC-APYRIMIDINIC ENDONUCLEASE"/>
    <property type="match status" value="1"/>
</dbReference>
<name>A0ABX3SZ91_MYCMA</name>
<dbReference type="CDD" id="cd00019">
    <property type="entry name" value="AP2Ec"/>
    <property type="match status" value="1"/>
</dbReference>
<dbReference type="Proteomes" id="UP000243140">
    <property type="component" value="Unassembled WGS sequence"/>
</dbReference>
<dbReference type="InterPro" id="IPR001719">
    <property type="entry name" value="AP_endonuc_2"/>
</dbReference>
<reference evidence="9 10" key="1">
    <citation type="submission" date="2017-02" db="EMBL/GenBank/DDBJ databases">
        <title>The new phylogeny of genus Mycobacterium.</title>
        <authorList>
            <person name="Tortoli E."/>
            <person name="Trovato A."/>
            <person name="Cirillo D.M."/>
        </authorList>
    </citation>
    <scope>NUCLEOTIDE SEQUENCE [LARGE SCALE GENOMIC DNA]</scope>
    <source>
        <strain evidence="9 10">IP1130001</strain>
    </source>
</reference>
<dbReference type="EMBL" id="MVHV01000002">
    <property type="protein sequence ID" value="ORA85086.1"/>
    <property type="molecule type" value="Genomic_DNA"/>
</dbReference>
<dbReference type="InterPro" id="IPR018246">
    <property type="entry name" value="AP_endonuc_F2_Zn_BS"/>
</dbReference>
<evidence type="ECO:0000259" key="8">
    <source>
        <dbReference type="Pfam" id="PF01261"/>
    </source>
</evidence>
<dbReference type="PROSITE" id="PS51432">
    <property type="entry name" value="AP_NUCLEASE_F2_4"/>
    <property type="match status" value="1"/>
</dbReference>